<accession>A0ABR8DUV4</accession>
<dbReference type="Proteomes" id="UP000623440">
    <property type="component" value="Unassembled WGS sequence"/>
</dbReference>
<evidence type="ECO:0000313" key="2">
    <source>
        <dbReference type="Proteomes" id="UP000623440"/>
    </source>
</evidence>
<reference evidence="1 2" key="1">
    <citation type="journal article" date="2020" name="ISME J.">
        <title>Comparative genomics reveals insights into cyanobacterial evolution and habitat adaptation.</title>
        <authorList>
            <person name="Chen M.Y."/>
            <person name="Teng W.K."/>
            <person name="Zhao L."/>
            <person name="Hu C.X."/>
            <person name="Zhou Y.K."/>
            <person name="Han B.P."/>
            <person name="Song L.R."/>
            <person name="Shu W.S."/>
        </authorList>
    </citation>
    <scope>NUCLEOTIDE SEQUENCE [LARGE SCALE GENOMIC DNA]</scope>
    <source>
        <strain evidence="1 2">FACHB-838</strain>
    </source>
</reference>
<comment type="caution">
    <text evidence="1">The sequence shown here is derived from an EMBL/GenBank/DDBJ whole genome shotgun (WGS) entry which is preliminary data.</text>
</comment>
<name>A0ABR8DUV4_9NOSO</name>
<keyword evidence="2" id="KW-1185">Reference proteome</keyword>
<dbReference type="RefSeq" id="WP_190943601.1">
    <property type="nucleotide sequence ID" value="NZ_JACJSI010000078.1"/>
</dbReference>
<organism evidence="1 2">
    <name type="scientific">Nostoc flagelliforme FACHB-838</name>
    <dbReference type="NCBI Taxonomy" id="2692904"/>
    <lineage>
        <taxon>Bacteria</taxon>
        <taxon>Bacillati</taxon>
        <taxon>Cyanobacteriota</taxon>
        <taxon>Cyanophyceae</taxon>
        <taxon>Nostocales</taxon>
        <taxon>Nostocaceae</taxon>
        <taxon>Nostoc</taxon>
    </lineage>
</organism>
<keyword evidence="1" id="KW-0540">Nuclease</keyword>
<dbReference type="GO" id="GO:0004519">
    <property type="term" value="F:endonuclease activity"/>
    <property type="evidence" value="ECO:0007669"/>
    <property type="project" value="UniProtKB-KW"/>
</dbReference>
<keyword evidence="1" id="KW-0378">Hydrolase</keyword>
<evidence type="ECO:0000313" key="1">
    <source>
        <dbReference type="EMBL" id="MBD2533003.1"/>
    </source>
</evidence>
<proteinExistence type="predicted"/>
<dbReference type="EMBL" id="JACJSI010000078">
    <property type="protein sequence ID" value="MBD2533003.1"/>
    <property type="molecule type" value="Genomic_DNA"/>
</dbReference>
<gene>
    <name evidence="1" type="ORF">H6G97_26890</name>
</gene>
<protein>
    <submittedName>
        <fullName evidence="1">Restriction endonuclease subunit R</fullName>
    </submittedName>
</protein>
<keyword evidence="1" id="KW-0255">Endonuclease</keyword>
<sequence length="211" mass="23888">MVQTIQAKEITLLDLETRFGLELVEDEQFFREWQDNLPEITNSQKQQLDRVKASYANLLKYPPLLENTVKMVVLSPLLDLADFYLSPFHVKSEKSVEVSAEDEGVRVKGQIDILVLFEQLVVVVIESKQAAFSVEVGKPQLLAYMLAISNSDKPVYGLISNGSSFIFVKLIKQETPKYVLSRLFYIFNPGNELYTVLSVLKRLGQLARNGG</sequence>